<dbReference type="AlphaFoldDB" id="A0A4Q9H1T8"/>
<dbReference type="Proteomes" id="UP000292120">
    <property type="component" value="Unassembled WGS sequence"/>
</dbReference>
<dbReference type="PANTHER" id="PTHR39456">
    <property type="entry name" value="METAL-DEPENDENT HYDROLASE"/>
    <property type="match status" value="1"/>
</dbReference>
<dbReference type="PIRSF" id="PIRSF007580">
    <property type="entry name" value="UCP07580"/>
    <property type="match status" value="1"/>
</dbReference>
<protein>
    <submittedName>
        <fullName evidence="1">Metal-dependent hydrolase</fullName>
    </submittedName>
</protein>
<sequence>MSATQSNEKAPAVHPIVPRLKLQFQLDHPDIPTYWMGGDPFKSRFWDALSLIFPPGEKYFMNCVRDFKDRIDDPKLLQDIKDFNLQEAQHSMVHRQDNDRLRRQGVDVDKHTQFVEDLMNKHYRVKYSKEYNIAVTSALEHFTSIIAHTLFDKRDVMKEADPRVRAMYSWHAIEEVEHKGVAYDVMEDYAKVGYWMRVAALFHATFMFPAIIFKIHRELLKHDGFNFFQRAKLFAGGLWWMFKPGGLLQPMAKAYWLYYKPGYHPWQETEQPGYEQWLAAFNASGDPVKASEQTRTALAL</sequence>
<dbReference type="OrthoDB" id="9148510at2"/>
<accession>A0A4Q9H1T8</accession>
<dbReference type="EMBL" id="SIXI01000001">
    <property type="protein sequence ID" value="TBO33948.1"/>
    <property type="molecule type" value="Genomic_DNA"/>
</dbReference>
<organism evidence="1 2">
    <name type="scientific">Aquabacterium lacunae</name>
    <dbReference type="NCBI Taxonomy" id="2528630"/>
    <lineage>
        <taxon>Bacteria</taxon>
        <taxon>Pseudomonadati</taxon>
        <taxon>Pseudomonadota</taxon>
        <taxon>Betaproteobacteria</taxon>
        <taxon>Burkholderiales</taxon>
        <taxon>Aquabacterium</taxon>
    </lineage>
</organism>
<proteinExistence type="predicted"/>
<reference evidence="1 2" key="1">
    <citation type="submission" date="2019-02" db="EMBL/GenBank/DDBJ databases">
        <title>Aquabacterium sp. strain KMB7.</title>
        <authorList>
            <person name="Chen W.-M."/>
        </authorList>
    </citation>
    <scope>NUCLEOTIDE SEQUENCE [LARGE SCALE GENOMIC DNA]</scope>
    <source>
        <strain evidence="1 2">KMB7</strain>
    </source>
</reference>
<evidence type="ECO:0000313" key="1">
    <source>
        <dbReference type="EMBL" id="TBO33948.1"/>
    </source>
</evidence>
<comment type="caution">
    <text evidence="1">The sequence shown here is derived from an EMBL/GenBank/DDBJ whole genome shotgun (WGS) entry which is preliminary data.</text>
</comment>
<dbReference type="SUPFAM" id="SSF47240">
    <property type="entry name" value="Ferritin-like"/>
    <property type="match status" value="1"/>
</dbReference>
<evidence type="ECO:0000313" key="2">
    <source>
        <dbReference type="Proteomes" id="UP000292120"/>
    </source>
</evidence>
<dbReference type="RefSeq" id="WP_130965897.1">
    <property type="nucleotide sequence ID" value="NZ_SIXI01000001.1"/>
</dbReference>
<dbReference type="InterPro" id="IPR016516">
    <property type="entry name" value="UCP07580"/>
</dbReference>
<name>A0A4Q9H1T8_9BURK</name>
<keyword evidence="1" id="KW-0378">Hydrolase</keyword>
<dbReference type="Pfam" id="PF10118">
    <property type="entry name" value="Metal_hydrol"/>
    <property type="match status" value="1"/>
</dbReference>
<dbReference type="InterPro" id="IPR009078">
    <property type="entry name" value="Ferritin-like_SF"/>
</dbReference>
<keyword evidence="2" id="KW-1185">Reference proteome</keyword>
<gene>
    <name evidence="1" type="ORF">EYS42_00375</name>
</gene>
<dbReference type="PANTHER" id="PTHR39456:SF1">
    <property type="entry name" value="METAL-DEPENDENT HYDROLASE"/>
    <property type="match status" value="1"/>
</dbReference>
<dbReference type="GO" id="GO:0016787">
    <property type="term" value="F:hydrolase activity"/>
    <property type="evidence" value="ECO:0007669"/>
    <property type="project" value="UniProtKB-KW"/>
</dbReference>